<keyword evidence="5 6" id="KW-0472">Membrane</keyword>
<feature type="transmembrane region" description="Helical" evidence="6">
    <location>
        <begin position="153"/>
        <end position="181"/>
    </location>
</feature>
<dbReference type="PANTHER" id="PTHR30086">
    <property type="entry name" value="ARGININE EXPORTER PROTEIN ARGO"/>
    <property type="match status" value="1"/>
</dbReference>
<dbReference type="PIRSF" id="PIRSF006324">
    <property type="entry name" value="LeuE"/>
    <property type="match status" value="1"/>
</dbReference>
<protein>
    <submittedName>
        <fullName evidence="7">Lysine transporter LysE</fullName>
    </submittedName>
</protein>
<evidence type="ECO:0000256" key="6">
    <source>
        <dbReference type="SAM" id="Phobius"/>
    </source>
</evidence>
<dbReference type="Pfam" id="PF01810">
    <property type="entry name" value="LysE"/>
    <property type="match status" value="1"/>
</dbReference>
<proteinExistence type="predicted"/>
<evidence type="ECO:0000256" key="3">
    <source>
        <dbReference type="ARBA" id="ARBA00022692"/>
    </source>
</evidence>
<organism evidence="7 8">
    <name type="scientific">OM182 bacterium MED-G28</name>
    <dbReference type="NCBI Taxonomy" id="1986256"/>
    <lineage>
        <taxon>Bacteria</taxon>
        <taxon>Pseudomonadati</taxon>
        <taxon>Pseudomonadota</taxon>
        <taxon>Gammaproteobacteria</taxon>
        <taxon>OMG group</taxon>
        <taxon>OM182 clade</taxon>
    </lineage>
</organism>
<evidence type="ECO:0000313" key="8">
    <source>
        <dbReference type="Proteomes" id="UP000219329"/>
    </source>
</evidence>
<dbReference type="GO" id="GO:0015171">
    <property type="term" value="F:amino acid transmembrane transporter activity"/>
    <property type="evidence" value="ECO:0007669"/>
    <property type="project" value="TreeGrafter"/>
</dbReference>
<dbReference type="InterPro" id="IPR001123">
    <property type="entry name" value="LeuE-type"/>
</dbReference>
<evidence type="ECO:0000256" key="5">
    <source>
        <dbReference type="ARBA" id="ARBA00023136"/>
    </source>
</evidence>
<feature type="transmembrane region" description="Helical" evidence="6">
    <location>
        <begin position="187"/>
        <end position="207"/>
    </location>
</feature>
<dbReference type="GO" id="GO:0005886">
    <property type="term" value="C:plasma membrane"/>
    <property type="evidence" value="ECO:0007669"/>
    <property type="project" value="UniProtKB-SubCell"/>
</dbReference>
<comment type="caution">
    <text evidence="7">The sequence shown here is derived from an EMBL/GenBank/DDBJ whole genome shotgun (WGS) entry which is preliminary data.</text>
</comment>
<feature type="transmembrane region" description="Helical" evidence="6">
    <location>
        <begin position="41"/>
        <end position="65"/>
    </location>
</feature>
<dbReference type="PANTHER" id="PTHR30086:SF20">
    <property type="entry name" value="ARGININE EXPORTER PROTEIN ARGO-RELATED"/>
    <property type="match status" value="1"/>
</dbReference>
<feature type="transmembrane region" description="Helical" evidence="6">
    <location>
        <begin position="116"/>
        <end position="141"/>
    </location>
</feature>
<dbReference type="Proteomes" id="UP000219329">
    <property type="component" value="Unassembled WGS sequence"/>
</dbReference>
<name>A0A2A5WDG5_9GAMM</name>
<accession>A0A2A5WDG5</accession>
<feature type="transmembrane region" description="Helical" evidence="6">
    <location>
        <begin position="77"/>
        <end position="96"/>
    </location>
</feature>
<keyword evidence="2" id="KW-1003">Cell membrane</keyword>
<dbReference type="AlphaFoldDB" id="A0A2A5WDG5"/>
<keyword evidence="4 6" id="KW-1133">Transmembrane helix</keyword>
<keyword evidence="3 6" id="KW-0812">Transmembrane</keyword>
<evidence type="ECO:0000256" key="4">
    <source>
        <dbReference type="ARBA" id="ARBA00022989"/>
    </source>
</evidence>
<sequence>MYWTEFLTIAVAHLFAVASPGPDFAVVLRQCVTYGTKAGLWTSIGVATGILLHVSYCILGVAFLLSQSPSFFSAMKFLAALYLLYLGFQSIVESLGSAVTEEVMEDNSSVDPRKALVLGFLTNGLNPKATLFFLALFTVVIRQDTPTSVQIAYGIYLSIATFIWFAMMSKILGHAAVRMWFLRSGAWFERVMGVILILLALQIVFYGS</sequence>
<evidence type="ECO:0000256" key="2">
    <source>
        <dbReference type="ARBA" id="ARBA00022475"/>
    </source>
</evidence>
<dbReference type="EMBL" id="NTJZ01000004">
    <property type="protein sequence ID" value="PDH34287.1"/>
    <property type="molecule type" value="Genomic_DNA"/>
</dbReference>
<evidence type="ECO:0000313" key="7">
    <source>
        <dbReference type="EMBL" id="PDH34287.1"/>
    </source>
</evidence>
<gene>
    <name evidence="7" type="ORF">CNF02_05690</name>
</gene>
<reference evidence="7 8" key="1">
    <citation type="submission" date="2017-08" db="EMBL/GenBank/DDBJ databases">
        <title>Fine stratification of microbial communities through a metagenomic profile of the photic zone.</title>
        <authorList>
            <person name="Haro-Moreno J.M."/>
            <person name="Lopez-Perez M."/>
            <person name="De La Torre J."/>
            <person name="Picazo A."/>
            <person name="Camacho A."/>
            <person name="Rodriguez-Valera F."/>
        </authorList>
    </citation>
    <scope>NUCLEOTIDE SEQUENCE [LARGE SCALE GENOMIC DNA]</scope>
    <source>
        <strain evidence="7">MED-G28</strain>
    </source>
</reference>
<comment type="subcellular location">
    <subcellularLocation>
        <location evidence="1">Cell membrane</location>
        <topology evidence="1">Multi-pass membrane protein</topology>
    </subcellularLocation>
</comment>
<evidence type="ECO:0000256" key="1">
    <source>
        <dbReference type="ARBA" id="ARBA00004651"/>
    </source>
</evidence>